<evidence type="ECO:0000256" key="1">
    <source>
        <dbReference type="ARBA" id="ARBA00004651"/>
    </source>
</evidence>
<evidence type="ECO:0000256" key="4">
    <source>
        <dbReference type="ARBA" id="ARBA00022692"/>
    </source>
</evidence>
<feature type="transmembrane region" description="Helical" evidence="9">
    <location>
        <begin position="94"/>
        <end position="114"/>
    </location>
</feature>
<dbReference type="Pfam" id="PF25539">
    <property type="entry name" value="Bestrophin_2"/>
    <property type="match status" value="1"/>
</dbReference>
<evidence type="ECO:0000256" key="3">
    <source>
        <dbReference type="ARBA" id="ARBA00022475"/>
    </source>
</evidence>
<keyword evidence="2" id="KW-0813">Transport</keyword>
<proteinExistence type="predicted"/>
<keyword evidence="7 9" id="KW-0472">Membrane</keyword>
<name>A0AAJ8C0P2_ASPNG</name>
<dbReference type="AlphaFoldDB" id="A0AAJ8C0P2"/>
<feature type="region of interest" description="Disordered" evidence="8">
    <location>
        <begin position="1"/>
        <end position="41"/>
    </location>
</feature>
<evidence type="ECO:0000256" key="5">
    <source>
        <dbReference type="ARBA" id="ARBA00022989"/>
    </source>
</evidence>
<evidence type="ECO:0000256" key="2">
    <source>
        <dbReference type="ARBA" id="ARBA00022448"/>
    </source>
</evidence>
<keyword evidence="6" id="KW-0406">Ion transport</keyword>
<dbReference type="RefSeq" id="XP_059605700.1">
    <property type="nucleotide sequence ID" value="XM_059745445.1"/>
</dbReference>
<feature type="transmembrane region" description="Helical" evidence="9">
    <location>
        <begin position="291"/>
        <end position="312"/>
    </location>
</feature>
<protein>
    <submittedName>
        <fullName evidence="10">Uncharacterized protein</fullName>
    </submittedName>
</protein>
<feature type="compositionally biased region" description="Basic and acidic residues" evidence="8">
    <location>
        <begin position="1"/>
        <end position="19"/>
    </location>
</feature>
<keyword evidence="3" id="KW-1003">Cell membrane</keyword>
<reference evidence="10" key="2">
    <citation type="submission" date="2025-08" db="UniProtKB">
        <authorList>
            <consortium name="RefSeq"/>
        </authorList>
    </citation>
    <scope>IDENTIFICATION</scope>
</reference>
<feature type="transmembrane region" description="Helical" evidence="9">
    <location>
        <begin position="318"/>
        <end position="337"/>
    </location>
</feature>
<evidence type="ECO:0000256" key="7">
    <source>
        <dbReference type="ARBA" id="ARBA00023136"/>
    </source>
</evidence>
<gene>
    <name evidence="10" type="ORF">An17g01000</name>
</gene>
<dbReference type="VEuPathDB" id="FungiDB:An17g01000"/>
<dbReference type="PANTHER" id="PTHR33281:SF19">
    <property type="entry name" value="VOLTAGE-DEPENDENT ANION CHANNEL-FORMING PROTEIN YNEE"/>
    <property type="match status" value="1"/>
</dbReference>
<dbReference type="InterPro" id="IPR044669">
    <property type="entry name" value="YneE/VCCN1/2-like"/>
</dbReference>
<comment type="subcellular location">
    <subcellularLocation>
        <location evidence="1">Cell membrane</location>
        <topology evidence="1">Multi-pass membrane protein</topology>
    </subcellularLocation>
</comment>
<dbReference type="KEGG" id="ang:An17g01000"/>
<evidence type="ECO:0000313" key="10">
    <source>
        <dbReference type="RefSeq" id="XP_059605700.1"/>
    </source>
</evidence>
<dbReference type="GO" id="GO:0006811">
    <property type="term" value="P:monoatomic ion transport"/>
    <property type="evidence" value="ECO:0007669"/>
    <property type="project" value="UniProtKB-KW"/>
</dbReference>
<dbReference type="GeneID" id="4989423"/>
<keyword evidence="4 9" id="KW-0812">Transmembrane</keyword>
<evidence type="ECO:0000256" key="9">
    <source>
        <dbReference type="SAM" id="Phobius"/>
    </source>
</evidence>
<feature type="transmembrane region" description="Helical" evidence="9">
    <location>
        <begin position="120"/>
        <end position="138"/>
    </location>
</feature>
<dbReference type="GO" id="GO:0005886">
    <property type="term" value="C:plasma membrane"/>
    <property type="evidence" value="ECO:0007669"/>
    <property type="project" value="UniProtKB-SubCell"/>
</dbReference>
<accession>A0AAJ8C0P2</accession>
<keyword evidence="5 9" id="KW-1133">Transmembrane helix</keyword>
<sequence>MGDEASHDNHLAPAADHDVPAGVGANELREPPRGRLTPRPSFLENLASSREKQFMLGRRNSSEIDRYFHGPRDLDRHSKWPIFLRMHGSIMPKMILPLTFVAAWATVITCISKFVHNIGINDILLTVTGFVVSLALSFRSSTAYERWADGRKYWALLNQTSRNLARTIWVNTAERAGEEGKEDLLAKLTAMNLILAFAVSLKHKLRFEPVGEYLGVSFAESNPRKLVKRSKKPLGHLPLEILNHLSAYVDRCIANNTLNVSLHQGQAITALSTLNEVLTGTERVLDTPLPAAYSISIAQIAWIYVLVLPFQLYDFLEWVTIPASVVAAYIILGLAFIGSEIENPFGQDVNDLPLDTYCRQLAVELDIITAMPPPKLDEFGTREDNFVLFPLSTSGYPEWKDRSVEEIRAALRAKVVANYPSAAMSDAATMIGSVRSKQSV</sequence>
<dbReference type="PANTHER" id="PTHR33281">
    <property type="entry name" value="UPF0187 PROTEIN YNEE"/>
    <property type="match status" value="1"/>
</dbReference>
<reference evidence="10" key="1">
    <citation type="submission" date="2025-02" db="EMBL/GenBank/DDBJ databases">
        <authorList>
            <consortium name="NCBI Genome Project"/>
        </authorList>
    </citation>
    <scope>NUCLEOTIDE SEQUENCE</scope>
</reference>
<evidence type="ECO:0000256" key="8">
    <source>
        <dbReference type="SAM" id="MobiDB-lite"/>
    </source>
</evidence>
<evidence type="ECO:0000256" key="6">
    <source>
        <dbReference type="ARBA" id="ARBA00023065"/>
    </source>
</evidence>
<organism evidence="10">
    <name type="scientific">Aspergillus niger</name>
    <dbReference type="NCBI Taxonomy" id="5061"/>
    <lineage>
        <taxon>Eukaryota</taxon>
        <taxon>Fungi</taxon>
        <taxon>Dikarya</taxon>
        <taxon>Ascomycota</taxon>
        <taxon>Pezizomycotina</taxon>
        <taxon>Eurotiomycetes</taxon>
        <taxon>Eurotiomycetidae</taxon>
        <taxon>Eurotiales</taxon>
        <taxon>Aspergillaceae</taxon>
        <taxon>Aspergillus</taxon>
        <taxon>Aspergillus subgen. Circumdati</taxon>
    </lineage>
</organism>